<reference evidence="1 2" key="1">
    <citation type="journal article" date="2024" name="Commun. Biol.">
        <title>Comparative genomic analysis of thermophilic fungi reveals convergent evolutionary adaptations and gene losses.</title>
        <authorList>
            <person name="Steindorff A.S."/>
            <person name="Aguilar-Pontes M.V."/>
            <person name="Robinson A.J."/>
            <person name="Andreopoulos B."/>
            <person name="LaButti K."/>
            <person name="Kuo A."/>
            <person name="Mondo S."/>
            <person name="Riley R."/>
            <person name="Otillar R."/>
            <person name="Haridas S."/>
            <person name="Lipzen A."/>
            <person name="Grimwood J."/>
            <person name="Schmutz J."/>
            <person name="Clum A."/>
            <person name="Reid I.D."/>
            <person name="Moisan M.C."/>
            <person name="Butler G."/>
            <person name="Nguyen T.T.M."/>
            <person name="Dewar K."/>
            <person name="Conant G."/>
            <person name="Drula E."/>
            <person name="Henrissat B."/>
            <person name="Hansel C."/>
            <person name="Singer S."/>
            <person name="Hutchinson M.I."/>
            <person name="de Vries R.P."/>
            <person name="Natvig D.O."/>
            <person name="Powell A.J."/>
            <person name="Tsang A."/>
            <person name="Grigoriev I.V."/>
        </authorList>
    </citation>
    <scope>NUCLEOTIDE SEQUENCE [LARGE SCALE GENOMIC DNA]</scope>
    <source>
        <strain evidence="1 2">CBS 494.80</strain>
    </source>
</reference>
<comment type="caution">
    <text evidence="1">The sequence shown here is derived from an EMBL/GenBank/DDBJ whole genome shotgun (WGS) entry which is preliminary data.</text>
</comment>
<keyword evidence="2" id="KW-1185">Reference proteome</keyword>
<evidence type="ECO:0000313" key="2">
    <source>
        <dbReference type="Proteomes" id="UP001595075"/>
    </source>
</evidence>
<protein>
    <submittedName>
        <fullName evidence="1">Uncharacterized protein</fullName>
    </submittedName>
</protein>
<sequence length="388" mass="42458">MNDNQATSTNIPTTPQGFNLHTHPYESDPVFAFGLLSKIDDDVHFSEDELERLDKLMSKYPTLGASVNEVTVLSPSTGGGPTTMKRPNAAMTQKLKLLSTIRVRGASVDQGPAISYSIESARDALIALNNTATGYLRSTIDSSTSNPLDQDHRYDILGLENGLKAQAIYTTIMQKGEELILIRGEDDPKVQKSLQEFAFELYNNDPATIKNDLRTLPFQPTMQMSLAANARKHVQVADHLPSPISNAANADRSSAQIINLLMDPYLQGNPAELLTGVCNPTMLAEAMQSVRNEILGTFSNLEKYSYETGTRESDPNTSNAPEDNGVDLKAAETMKIKETPSTHHSAADGINENITVALIPGDEAEMLDAEEEIEDQDREDNEVDFIVT</sequence>
<proteinExistence type="predicted"/>
<name>A0ABR4C843_9HELO</name>
<dbReference type="EMBL" id="JAZHXI010000011">
    <property type="protein sequence ID" value="KAL2066093.1"/>
    <property type="molecule type" value="Genomic_DNA"/>
</dbReference>
<organism evidence="1 2">
    <name type="scientific">Oculimacula yallundae</name>
    <dbReference type="NCBI Taxonomy" id="86028"/>
    <lineage>
        <taxon>Eukaryota</taxon>
        <taxon>Fungi</taxon>
        <taxon>Dikarya</taxon>
        <taxon>Ascomycota</taxon>
        <taxon>Pezizomycotina</taxon>
        <taxon>Leotiomycetes</taxon>
        <taxon>Helotiales</taxon>
        <taxon>Ploettnerulaceae</taxon>
        <taxon>Oculimacula</taxon>
    </lineage>
</organism>
<evidence type="ECO:0000313" key="1">
    <source>
        <dbReference type="EMBL" id="KAL2066093.1"/>
    </source>
</evidence>
<dbReference type="Proteomes" id="UP001595075">
    <property type="component" value="Unassembled WGS sequence"/>
</dbReference>
<gene>
    <name evidence="1" type="ORF">VTL71DRAFT_2164</name>
</gene>
<accession>A0ABR4C843</accession>